<accession>A0A1G6TQ16</accession>
<dbReference type="EMBL" id="FNAK01000001">
    <property type="protein sequence ID" value="SDD31150.1"/>
    <property type="molecule type" value="Genomic_DNA"/>
</dbReference>
<dbReference type="SUPFAM" id="SSF102198">
    <property type="entry name" value="Putative cyclase"/>
    <property type="match status" value="1"/>
</dbReference>
<organism evidence="2 3">
    <name type="scientific">Kordiimonas lacus</name>
    <dbReference type="NCBI Taxonomy" id="637679"/>
    <lineage>
        <taxon>Bacteria</taxon>
        <taxon>Pseudomonadati</taxon>
        <taxon>Pseudomonadota</taxon>
        <taxon>Alphaproteobacteria</taxon>
        <taxon>Kordiimonadales</taxon>
        <taxon>Kordiimonadaceae</taxon>
        <taxon>Kordiimonas</taxon>
    </lineage>
</organism>
<sequence length="268" mass="29510">MLRKFGLFLVVTSVALSPVFADTLKDEHSDRLPMPRQVVDLGALITEKTPETFWGAETLKRYGFEKSNRIETIHRNAPTYVANSYYTLFNHGGPHIDAPNHTERDAGGVDTYPLSRFYGPAKVFNFSTKPQGSKLTVGDFKSQNIQSGDVVLIYTAYQPPQGNDKLTVTSLSEAAAEFLASKNIAAFGTDALSVEHLDELERRVTSGETGYKALLPVHYSLLTAGIATYEQLVNIDQLIGKKQVLFIGLPLNIKDGNGVPVRPVAFIY</sequence>
<dbReference type="AlphaFoldDB" id="A0A1G6TQ16"/>
<reference evidence="2 3" key="1">
    <citation type="submission" date="2016-10" db="EMBL/GenBank/DDBJ databases">
        <authorList>
            <person name="de Groot N.N."/>
        </authorList>
    </citation>
    <scope>NUCLEOTIDE SEQUENCE [LARGE SCALE GENOMIC DNA]</scope>
    <source>
        <strain evidence="2 3">CGMCC 1.9109</strain>
    </source>
</reference>
<dbReference type="RefSeq" id="WP_068308677.1">
    <property type="nucleotide sequence ID" value="NZ_FNAK01000001.1"/>
</dbReference>
<dbReference type="STRING" id="637679.GCA_001550055_00576"/>
<dbReference type="GO" id="GO:0004061">
    <property type="term" value="F:arylformamidase activity"/>
    <property type="evidence" value="ECO:0007669"/>
    <property type="project" value="InterPro"/>
</dbReference>
<dbReference type="InterPro" id="IPR037175">
    <property type="entry name" value="KFase_sf"/>
</dbReference>
<dbReference type="InterPro" id="IPR007325">
    <property type="entry name" value="KFase/CYL"/>
</dbReference>
<evidence type="ECO:0000256" key="1">
    <source>
        <dbReference type="SAM" id="SignalP"/>
    </source>
</evidence>
<dbReference type="GO" id="GO:0019441">
    <property type="term" value="P:L-tryptophan catabolic process to kynurenine"/>
    <property type="evidence" value="ECO:0007669"/>
    <property type="project" value="InterPro"/>
</dbReference>
<evidence type="ECO:0000313" key="3">
    <source>
        <dbReference type="Proteomes" id="UP000183685"/>
    </source>
</evidence>
<feature type="chain" id="PRO_5010252418" evidence="1">
    <location>
        <begin position="22"/>
        <end position="268"/>
    </location>
</feature>
<dbReference type="Proteomes" id="UP000183685">
    <property type="component" value="Unassembled WGS sequence"/>
</dbReference>
<feature type="signal peptide" evidence="1">
    <location>
        <begin position="1"/>
        <end position="21"/>
    </location>
</feature>
<name>A0A1G6TQ16_9PROT</name>
<dbReference type="PANTHER" id="PTHR31118">
    <property type="entry name" value="CYCLASE-LIKE PROTEIN 2"/>
    <property type="match status" value="1"/>
</dbReference>
<keyword evidence="1" id="KW-0732">Signal</keyword>
<keyword evidence="3" id="KW-1185">Reference proteome</keyword>
<dbReference type="PANTHER" id="PTHR31118:SF12">
    <property type="entry name" value="CYCLASE-LIKE PROTEIN 2"/>
    <property type="match status" value="1"/>
</dbReference>
<dbReference type="Gene3D" id="3.50.30.50">
    <property type="entry name" value="Putative cyclase"/>
    <property type="match status" value="1"/>
</dbReference>
<dbReference type="Pfam" id="PF04199">
    <property type="entry name" value="Cyclase"/>
    <property type="match status" value="1"/>
</dbReference>
<protein>
    <submittedName>
        <fullName evidence="2">Kynurenine formamidase</fullName>
    </submittedName>
</protein>
<evidence type="ECO:0000313" key="2">
    <source>
        <dbReference type="EMBL" id="SDD31150.1"/>
    </source>
</evidence>
<proteinExistence type="predicted"/>
<gene>
    <name evidence="2" type="ORF">SAMN04488071_0313</name>
</gene>